<dbReference type="Gene3D" id="1.20.1250.20">
    <property type="entry name" value="MFS general substrate transporter like domains"/>
    <property type="match status" value="2"/>
</dbReference>
<feature type="transmembrane region" description="Helical" evidence="3">
    <location>
        <begin position="389"/>
        <end position="417"/>
    </location>
</feature>
<gene>
    <name evidence="4" type="ORF">PXH66_00595</name>
</gene>
<feature type="transmembrane region" description="Helical" evidence="3">
    <location>
        <begin position="100"/>
        <end position="119"/>
    </location>
</feature>
<dbReference type="PANTHER" id="PTHR11328:SF24">
    <property type="entry name" value="MAJOR FACILITATOR SUPERFAMILY (MFS) PROFILE DOMAIN-CONTAINING PROTEIN"/>
    <property type="match status" value="1"/>
</dbReference>
<feature type="transmembrane region" description="Helical" evidence="3">
    <location>
        <begin position="292"/>
        <end position="315"/>
    </location>
</feature>
<feature type="region of interest" description="Disordered" evidence="2">
    <location>
        <begin position="1"/>
        <end position="21"/>
    </location>
</feature>
<dbReference type="InterPro" id="IPR036259">
    <property type="entry name" value="MFS_trans_sf"/>
</dbReference>
<name>A0AAF0CP33_9BACT</name>
<keyword evidence="3" id="KW-1133">Transmembrane helix</keyword>
<feature type="transmembrane region" description="Helical" evidence="3">
    <location>
        <begin position="437"/>
        <end position="459"/>
    </location>
</feature>
<protein>
    <submittedName>
        <fullName evidence="4">MFS transporter</fullName>
    </submittedName>
</protein>
<feature type="transmembrane region" description="Helical" evidence="3">
    <location>
        <begin position="322"/>
        <end position="342"/>
    </location>
</feature>
<keyword evidence="5" id="KW-1185">Reference proteome</keyword>
<dbReference type="GO" id="GO:0015293">
    <property type="term" value="F:symporter activity"/>
    <property type="evidence" value="ECO:0007669"/>
    <property type="project" value="InterPro"/>
</dbReference>
<dbReference type="Pfam" id="PF13347">
    <property type="entry name" value="MFS_2"/>
    <property type="match status" value="1"/>
</dbReference>
<dbReference type="GO" id="GO:0008643">
    <property type="term" value="P:carbohydrate transport"/>
    <property type="evidence" value="ECO:0007669"/>
    <property type="project" value="InterPro"/>
</dbReference>
<dbReference type="GO" id="GO:0005886">
    <property type="term" value="C:plasma membrane"/>
    <property type="evidence" value="ECO:0007669"/>
    <property type="project" value="TreeGrafter"/>
</dbReference>
<comment type="similarity">
    <text evidence="1">Belongs to the sodium:galactoside symporter (TC 2.A.2) family.</text>
</comment>
<dbReference type="Proteomes" id="UP001218638">
    <property type="component" value="Chromosome"/>
</dbReference>
<feature type="transmembrane region" description="Helical" evidence="3">
    <location>
        <begin position="251"/>
        <end position="272"/>
    </location>
</feature>
<evidence type="ECO:0000313" key="5">
    <source>
        <dbReference type="Proteomes" id="UP001218638"/>
    </source>
</evidence>
<evidence type="ECO:0000256" key="2">
    <source>
        <dbReference type="SAM" id="MobiDB-lite"/>
    </source>
</evidence>
<evidence type="ECO:0000256" key="3">
    <source>
        <dbReference type="SAM" id="Phobius"/>
    </source>
</evidence>
<dbReference type="InterPro" id="IPR039672">
    <property type="entry name" value="MFS_2"/>
</dbReference>
<keyword evidence="3" id="KW-0812">Transmembrane</keyword>
<reference evidence="4" key="1">
    <citation type="submission" date="2023-03" db="EMBL/GenBank/DDBJ databases">
        <title>Lomoglobus Profundus gen. nov., sp. nov., a novel member of the phylum Verrucomicrobia, isolated from deep-marine sediment of South China Sea.</title>
        <authorList>
            <person name="Ahmad T."/>
            <person name="Ishaq S.E."/>
            <person name="Wang F."/>
        </authorList>
    </citation>
    <scope>NUCLEOTIDE SEQUENCE</scope>
    <source>
        <strain evidence="4">LMO-M01</strain>
    </source>
</reference>
<sequence>MSQSPPTPAASPRSEHTTRESDKIGFWEKSALGTGYLANFYGTAGINSLAIPVYQMVLAVDPILLGLVLAIPRFWDALTDPIVGIFSDNLRTKWGRRKPLIVIGAITQGLAFGALWMVPEGWGQTATLIYLTVMLLLFYTCYSVFYVPLSSLTYEMTPDYKERTRVGAFISFFHKLGELTYSWAIPLAGLAFFGSMMTGVQVVGWIIGIVIMGFFGMVPGLFVKERYYKKASVQEKVHLVPAFKAAMSNRAFMVLVGLTICQVLAGMLASNLDYYIIVYHMNDGVLVDGAKWKAILSSGYAVVGILSIYPVNWLANRYGKRVALAVIFGLVLFGAFGKWFLYTPGNQWKILLDPILCGPVWTGIRVLLPSMLGDICDDDELRHGFRREGMMGALFSFIEKTGFSLAFFGTGVALSLTGFDAALGGAQSEGTILGMRLVLAVSTFIWALLALWLIAIYPLSQKRAYEIRDELEARRGRVVE</sequence>
<dbReference type="SUPFAM" id="SSF103473">
    <property type="entry name" value="MFS general substrate transporter"/>
    <property type="match status" value="1"/>
</dbReference>
<dbReference type="AlphaFoldDB" id="A0AAF0CP33"/>
<dbReference type="PANTHER" id="PTHR11328">
    <property type="entry name" value="MAJOR FACILITATOR SUPERFAMILY DOMAIN-CONTAINING PROTEIN"/>
    <property type="match status" value="1"/>
</dbReference>
<proteinExistence type="inferred from homology"/>
<feature type="transmembrane region" description="Helical" evidence="3">
    <location>
        <begin position="202"/>
        <end position="223"/>
    </location>
</feature>
<dbReference type="RefSeq" id="WP_330929292.1">
    <property type="nucleotide sequence ID" value="NZ_CP119075.1"/>
</dbReference>
<dbReference type="KEGG" id="slom:PXH66_00595"/>
<feature type="transmembrane region" description="Helical" evidence="3">
    <location>
        <begin position="179"/>
        <end position="196"/>
    </location>
</feature>
<evidence type="ECO:0000256" key="1">
    <source>
        <dbReference type="ARBA" id="ARBA00009617"/>
    </source>
</evidence>
<evidence type="ECO:0000313" key="4">
    <source>
        <dbReference type="EMBL" id="WED65345.1"/>
    </source>
</evidence>
<keyword evidence="3" id="KW-0472">Membrane</keyword>
<accession>A0AAF0CP33</accession>
<feature type="transmembrane region" description="Helical" evidence="3">
    <location>
        <begin position="125"/>
        <end position="147"/>
    </location>
</feature>
<organism evidence="4 5">
    <name type="scientific">Synoicihabitans lomoniglobus</name>
    <dbReference type="NCBI Taxonomy" id="2909285"/>
    <lineage>
        <taxon>Bacteria</taxon>
        <taxon>Pseudomonadati</taxon>
        <taxon>Verrucomicrobiota</taxon>
        <taxon>Opitutia</taxon>
        <taxon>Opitutales</taxon>
        <taxon>Opitutaceae</taxon>
        <taxon>Synoicihabitans</taxon>
    </lineage>
</organism>
<dbReference type="EMBL" id="CP119075">
    <property type="protein sequence ID" value="WED65345.1"/>
    <property type="molecule type" value="Genomic_DNA"/>
</dbReference>